<evidence type="ECO:0000256" key="5">
    <source>
        <dbReference type="ARBA" id="ARBA00022692"/>
    </source>
</evidence>
<evidence type="ECO:0000256" key="6">
    <source>
        <dbReference type="ARBA" id="ARBA00022989"/>
    </source>
</evidence>
<feature type="transmembrane region" description="Helical" evidence="8">
    <location>
        <begin position="197"/>
        <end position="217"/>
    </location>
</feature>
<proteinExistence type="inferred from homology"/>
<feature type="transmembrane region" description="Helical" evidence="8">
    <location>
        <begin position="102"/>
        <end position="120"/>
    </location>
</feature>
<organism evidence="10 11">
    <name type="scientific">Amycolatopsis rubida</name>
    <dbReference type="NCBI Taxonomy" id="112413"/>
    <lineage>
        <taxon>Bacteria</taxon>
        <taxon>Bacillati</taxon>
        <taxon>Actinomycetota</taxon>
        <taxon>Actinomycetes</taxon>
        <taxon>Pseudonocardiales</taxon>
        <taxon>Pseudonocardiaceae</taxon>
        <taxon>Amycolatopsis</taxon>
    </lineage>
</organism>
<feature type="transmembrane region" description="Helical" evidence="8">
    <location>
        <begin position="140"/>
        <end position="160"/>
    </location>
</feature>
<keyword evidence="5 8" id="KW-0812">Transmembrane</keyword>
<reference evidence="9 12" key="2">
    <citation type="submission" date="2020-01" db="EMBL/GenBank/DDBJ databases">
        <title>Insect and environment-associated Actinomycetes.</title>
        <authorList>
            <person name="Currrie C."/>
            <person name="Chevrette M."/>
            <person name="Carlson C."/>
            <person name="Stubbendieck R."/>
            <person name="Wendt-Pienkowski E."/>
        </authorList>
    </citation>
    <scope>NUCLEOTIDE SEQUENCE [LARGE SCALE GENOMIC DNA]</scope>
    <source>
        <strain evidence="9 12">SID8386</strain>
    </source>
</reference>
<dbReference type="InterPro" id="IPR002781">
    <property type="entry name" value="TM_pro_TauE-like"/>
</dbReference>
<keyword evidence="6 8" id="KW-1133">Transmembrane helix</keyword>
<dbReference type="Proteomes" id="UP000470404">
    <property type="component" value="Unassembled WGS sequence"/>
</dbReference>
<dbReference type="AlphaFoldDB" id="A0A1I6B8N9"/>
<feature type="transmembrane region" description="Helical" evidence="8">
    <location>
        <begin position="34"/>
        <end position="56"/>
    </location>
</feature>
<sequence>MTFWQLPPAAMAFAIAALLAGGLIRGYSGFGASLVWVSCLCLVLPPPAVVPSTLLLEVASSVSLLPKAWPDAHRPSVRWLIAGALAGLPVGIWFLAALPERATRLTVGLAVGISALALAFSRRTRRLPGRGACTGMGAAFGILNGACGMGGPPVVLMYLASPLPVAVNRASLVVFFLAADSMTVATAGAGGLLAGDVLLQTALFLPIALAGVAAGSLLYRRGGGDVRRIVLGILAVLSLALVGQAVVA</sequence>
<evidence type="ECO:0000256" key="3">
    <source>
        <dbReference type="ARBA" id="ARBA00022448"/>
    </source>
</evidence>
<evidence type="ECO:0000256" key="7">
    <source>
        <dbReference type="ARBA" id="ARBA00023136"/>
    </source>
</evidence>
<evidence type="ECO:0000256" key="8">
    <source>
        <dbReference type="RuleBase" id="RU363041"/>
    </source>
</evidence>
<comment type="subcellular location">
    <subcellularLocation>
        <location evidence="1 8">Cell membrane</location>
        <topology evidence="1 8">Multi-pass membrane protein</topology>
    </subcellularLocation>
</comment>
<keyword evidence="12" id="KW-1185">Reference proteome</keyword>
<evidence type="ECO:0000256" key="4">
    <source>
        <dbReference type="ARBA" id="ARBA00022475"/>
    </source>
</evidence>
<evidence type="ECO:0000313" key="10">
    <source>
        <dbReference type="EMBL" id="SFQ77259.1"/>
    </source>
</evidence>
<protein>
    <recommendedName>
        <fullName evidence="8">Probable membrane transporter protein</fullName>
    </recommendedName>
</protein>
<evidence type="ECO:0000313" key="12">
    <source>
        <dbReference type="Proteomes" id="UP000470404"/>
    </source>
</evidence>
<dbReference type="EMBL" id="FOWC01000024">
    <property type="protein sequence ID" value="SFQ77259.1"/>
    <property type="molecule type" value="Genomic_DNA"/>
</dbReference>
<feature type="transmembrane region" description="Helical" evidence="8">
    <location>
        <begin position="229"/>
        <end position="247"/>
    </location>
</feature>
<dbReference type="OrthoDB" id="3872971at2"/>
<keyword evidence="4 8" id="KW-1003">Cell membrane</keyword>
<accession>A0A1I6B8N9</accession>
<comment type="similarity">
    <text evidence="2 8">Belongs to the 4-toluene sulfonate uptake permease (TSUP) (TC 2.A.102) family.</text>
</comment>
<evidence type="ECO:0000313" key="9">
    <source>
        <dbReference type="EMBL" id="NEC58037.1"/>
    </source>
</evidence>
<evidence type="ECO:0000313" key="11">
    <source>
        <dbReference type="Proteomes" id="UP000199137"/>
    </source>
</evidence>
<dbReference type="STRING" id="112413.SAMN05421854_12438"/>
<feature type="transmembrane region" description="Helical" evidence="8">
    <location>
        <begin position="6"/>
        <end position="27"/>
    </location>
</feature>
<dbReference type="Proteomes" id="UP000199137">
    <property type="component" value="Unassembled WGS sequence"/>
</dbReference>
<evidence type="ECO:0000256" key="1">
    <source>
        <dbReference type="ARBA" id="ARBA00004651"/>
    </source>
</evidence>
<name>A0A1I6B8N9_9PSEU</name>
<reference evidence="10 11" key="1">
    <citation type="submission" date="2016-10" db="EMBL/GenBank/DDBJ databases">
        <authorList>
            <person name="de Groot N.N."/>
        </authorList>
    </citation>
    <scope>NUCLEOTIDE SEQUENCE [LARGE SCALE GENOMIC DNA]</scope>
    <source>
        <strain evidence="10 11">DSM 44637</strain>
    </source>
</reference>
<dbReference type="GO" id="GO:0005886">
    <property type="term" value="C:plasma membrane"/>
    <property type="evidence" value="ECO:0007669"/>
    <property type="project" value="UniProtKB-SubCell"/>
</dbReference>
<feature type="transmembrane region" description="Helical" evidence="8">
    <location>
        <begin position="172"/>
        <end position="191"/>
    </location>
</feature>
<dbReference type="RefSeq" id="WP_067593385.1">
    <property type="nucleotide sequence ID" value="NZ_FOWC01000024.1"/>
</dbReference>
<feature type="transmembrane region" description="Helical" evidence="8">
    <location>
        <begin position="76"/>
        <end position="95"/>
    </location>
</feature>
<dbReference type="Pfam" id="PF01925">
    <property type="entry name" value="TauE"/>
    <property type="match status" value="1"/>
</dbReference>
<dbReference type="PANTHER" id="PTHR30269:SF37">
    <property type="entry name" value="MEMBRANE TRANSPORTER PROTEIN"/>
    <property type="match status" value="1"/>
</dbReference>
<dbReference type="PANTHER" id="PTHR30269">
    <property type="entry name" value="TRANSMEMBRANE PROTEIN YFCA"/>
    <property type="match status" value="1"/>
</dbReference>
<keyword evidence="3" id="KW-0813">Transport</keyword>
<gene>
    <name evidence="9" type="ORF">G3I59_21135</name>
    <name evidence="10" type="ORF">SAMN05421854_12438</name>
</gene>
<dbReference type="InterPro" id="IPR052017">
    <property type="entry name" value="TSUP"/>
</dbReference>
<evidence type="ECO:0000256" key="2">
    <source>
        <dbReference type="ARBA" id="ARBA00009142"/>
    </source>
</evidence>
<dbReference type="EMBL" id="JAAGNC010000096">
    <property type="protein sequence ID" value="NEC58037.1"/>
    <property type="molecule type" value="Genomic_DNA"/>
</dbReference>
<keyword evidence="7 8" id="KW-0472">Membrane</keyword>